<evidence type="ECO:0000313" key="8">
    <source>
        <dbReference type="Proteomes" id="UP000262802"/>
    </source>
</evidence>
<feature type="domain" description="OmpA-like" evidence="6">
    <location>
        <begin position="53"/>
        <end position="170"/>
    </location>
</feature>
<dbReference type="CDD" id="cd07185">
    <property type="entry name" value="OmpA_C-like"/>
    <property type="match status" value="1"/>
</dbReference>
<organism evidence="7 8">
    <name type="scientific">Hymenobacter oligotrophus</name>
    <dbReference type="NCBI Taxonomy" id="2319843"/>
    <lineage>
        <taxon>Bacteria</taxon>
        <taxon>Pseudomonadati</taxon>
        <taxon>Bacteroidota</taxon>
        <taxon>Cytophagia</taxon>
        <taxon>Cytophagales</taxon>
        <taxon>Hymenobacteraceae</taxon>
        <taxon>Hymenobacter</taxon>
    </lineage>
</organism>
<gene>
    <name evidence="7" type="ORF">D3Y59_10725</name>
</gene>
<dbReference type="EMBL" id="CP032317">
    <property type="protein sequence ID" value="AYA37478.1"/>
    <property type="molecule type" value="Genomic_DNA"/>
</dbReference>
<dbReference type="Proteomes" id="UP000262802">
    <property type="component" value="Chromosome"/>
</dbReference>
<dbReference type="OrthoDB" id="868723at2"/>
<dbReference type="InterPro" id="IPR006664">
    <property type="entry name" value="OMP_bac"/>
</dbReference>
<sequence length="170" mass="18646">MKTLLFILSALLLHPAVSQAQYGILERAVQRAAERKIEAAVERKITERTGDYYTQLLENGRIVSHTIQFEEGSATLLPDSQPFVKGLADMLRRDATVRVRIEAHTLLAGEAAANQKLSQRRADAVRAALVALGIDGSRLAAKGLGASQPLYSEPDDEYAPLNQRVELVKL</sequence>
<keyword evidence="2 4" id="KW-0472">Membrane</keyword>
<feature type="signal peptide" evidence="5">
    <location>
        <begin position="1"/>
        <end position="20"/>
    </location>
</feature>
<dbReference type="InterPro" id="IPR050330">
    <property type="entry name" value="Bact_OuterMem_StrucFunc"/>
</dbReference>
<evidence type="ECO:0000256" key="4">
    <source>
        <dbReference type="PROSITE-ProRule" id="PRU00473"/>
    </source>
</evidence>
<feature type="chain" id="PRO_5017835095" evidence="5">
    <location>
        <begin position="21"/>
        <end position="170"/>
    </location>
</feature>
<dbReference type="PRINTS" id="PR01021">
    <property type="entry name" value="OMPADOMAIN"/>
</dbReference>
<keyword evidence="3" id="KW-0998">Cell outer membrane</keyword>
<dbReference type="InterPro" id="IPR036737">
    <property type="entry name" value="OmpA-like_sf"/>
</dbReference>
<dbReference type="AlphaFoldDB" id="A0A3B7QWI6"/>
<comment type="subcellular location">
    <subcellularLocation>
        <location evidence="1">Cell outer membrane</location>
    </subcellularLocation>
</comment>
<evidence type="ECO:0000313" key="7">
    <source>
        <dbReference type="EMBL" id="AYA37478.1"/>
    </source>
</evidence>
<name>A0A3B7QWI6_9BACT</name>
<dbReference type="PANTHER" id="PTHR30329">
    <property type="entry name" value="STATOR ELEMENT OF FLAGELLAR MOTOR COMPLEX"/>
    <property type="match status" value="1"/>
</dbReference>
<dbReference type="InterPro" id="IPR006665">
    <property type="entry name" value="OmpA-like"/>
</dbReference>
<dbReference type="PROSITE" id="PS51123">
    <property type="entry name" value="OMPA_2"/>
    <property type="match status" value="1"/>
</dbReference>
<dbReference type="RefSeq" id="WP_119445045.1">
    <property type="nucleotide sequence ID" value="NZ_CP032317.1"/>
</dbReference>
<protein>
    <submittedName>
        <fullName evidence="7">OmpA family protein</fullName>
    </submittedName>
</protein>
<dbReference type="SUPFAM" id="SSF103088">
    <property type="entry name" value="OmpA-like"/>
    <property type="match status" value="1"/>
</dbReference>
<reference evidence="7 8" key="1">
    <citation type="submission" date="2018-09" db="EMBL/GenBank/DDBJ databases">
        <title>Hymenobacter medium sp. nov., isolated from R2A medium.</title>
        <authorList>
            <person name="Yingchao G."/>
        </authorList>
    </citation>
    <scope>NUCLEOTIDE SEQUENCE [LARGE SCALE GENOMIC DNA]</scope>
    <source>
        <strain evidence="8">sh-6</strain>
    </source>
</reference>
<proteinExistence type="predicted"/>
<keyword evidence="5" id="KW-0732">Signal</keyword>
<evidence type="ECO:0000256" key="5">
    <source>
        <dbReference type="SAM" id="SignalP"/>
    </source>
</evidence>
<evidence type="ECO:0000259" key="6">
    <source>
        <dbReference type="PROSITE" id="PS51123"/>
    </source>
</evidence>
<accession>A0A3B7QWI6</accession>
<dbReference type="GO" id="GO:0009279">
    <property type="term" value="C:cell outer membrane"/>
    <property type="evidence" value="ECO:0007669"/>
    <property type="project" value="UniProtKB-SubCell"/>
</dbReference>
<evidence type="ECO:0000256" key="2">
    <source>
        <dbReference type="ARBA" id="ARBA00023136"/>
    </source>
</evidence>
<evidence type="ECO:0000256" key="1">
    <source>
        <dbReference type="ARBA" id="ARBA00004442"/>
    </source>
</evidence>
<evidence type="ECO:0000256" key="3">
    <source>
        <dbReference type="ARBA" id="ARBA00023237"/>
    </source>
</evidence>
<dbReference type="PANTHER" id="PTHR30329:SF21">
    <property type="entry name" value="LIPOPROTEIN YIAD-RELATED"/>
    <property type="match status" value="1"/>
</dbReference>
<dbReference type="KEGG" id="hyh:D3Y59_10725"/>
<dbReference type="Pfam" id="PF00691">
    <property type="entry name" value="OmpA"/>
    <property type="match status" value="1"/>
</dbReference>
<keyword evidence="8" id="KW-1185">Reference proteome</keyword>
<dbReference type="Gene3D" id="3.30.1330.60">
    <property type="entry name" value="OmpA-like domain"/>
    <property type="match status" value="1"/>
</dbReference>